<keyword evidence="6" id="KW-1185">Reference proteome</keyword>
<comment type="caution">
    <text evidence="5">The sequence shown here is derived from an EMBL/GenBank/DDBJ whole genome shotgun (WGS) entry which is preliminary data.</text>
</comment>
<dbReference type="FunFam" id="3.40.50.2000:FF:000021">
    <property type="entry name" value="UDP-glucuronosyltransferase"/>
    <property type="match status" value="2"/>
</dbReference>
<evidence type="ECO:0000313" key="5">
    <source>
        <dbReference type="EMBL" id="KAK7580026.1"/>
    </source>
</evidence>
<dbReference type="SUPFAM" id="SSF53756">
    <property type="entry name" value="UDP-Glycosyltransferase/glycogen phosphorylase"/>
    <property type="match status" value="2"/>
</dbReference>
<keyword evidence="4" id="KW-1133">Transmembrane helix</keyword>
<dbReference type="PANTHER" id="PTHR48043:SF145">
    <property type="entry name" value="FI06409P-RELATED"/>
    <property type="match status" value="1"/>
</dbReference>
<dbReference type="AlphaFoldDB" id="A0AAN9TBF1"/>
<sequence length="874" mass="99235">MKSLLAANHHVTLYAPFSSDSPHQNLTIINSRIETSKKTNPYAPSARPNVSSFKYALNALNVAEKDCHNALTSKELKVKAKAEAIYKTYPDQNLDSPDPKMSLIFFNNHDSIFPRAMVPNAINIGGIHVKSATVDPLPENLKKFIDEAEHGVILFSTGTQVRSDLFDPKVKTALKNVFAKIPQRVLWKSVEDIDGLSGNVMLNKWFPQKEVLAHKNVLAFISHCGISSIYESIYFGKPMILIPIIYDQFDNAALLESLGVGLYLDIFELTEEKLLAAINEVINGTKYDRNMKELSQRFKDEQLSPSELVVYWTEYVLRHKGAHHLRSIEADSPYYQYLLFDIIALAMIRTLPLSGHLQLVDIFSGPEVSVFITLVSFCWISLTHPAEILGIFIFPARNHYDFNEAIMRSLLAAGHRVTVVTPFTSQISHINFTVIPTQSETTSPKNFSALINKRMSESTKLGFFEEMERIIRLNGQEWCGVLSVKEIKAIKHVDVMFVETLEMFECFMSLAIKYSAPVIGTISVRVWPYSDLAIGNARIASFFPSMYESGGKKVAFLGRLFNFIWEIREKALVFITQRKCNELFQHTFPNQDFHNSKISLMFANDHTCIQERAISPNTINIGGIQVKSAVLSPLPEQIKTFIEEAKHGVILFSMGSIIDIDIIFPKMKTILIKTFERIPQHVLWKHEGDIEELPQNVLLSPWLPQKEILAHENVIAFISHGGQGGMYEAIYFATPMILLPVFTDQPKNAALMQNLGVGLMMDGNKLNEGELLDAINEIINNTKYRENMLQLSKKFKDQPESPQELVVYWTEYVLRHKNVSLRTVEADVPLYQYLLLDVITFVLLVMVFIGFVFCRIVRKILNILLATKSRMMEN</sequence>
<keyword evidence="4" id="KW-0472">Membrane</keyword>
<dbReference type="EMBL" id="JBBCAQ010000034">
    <property type="protein sequence ID" value="KAK7580026.1"/>
    <property type="molecule type" value="Genomic_DNA"/>
</dbReference>
<evidence type="ECO:0000256" key="2">
    <source>
        <dbReference type="ARBA" id="ARBA00022676"/>
    </source>
</evidence>
<evidence type="ECO:0000256" key="3">
    <source>
        <dbReference type="ARBA" id="ARBA00022679"/>
    </source>
</evidence>
<reference evidence="5 6" key="1">
    <citation type="submission" date="2024-03" db="EMBL/GenBank/DDBJ databases">
        <title>Adaptation during the transition from Ophiocordyceps entomopathogen to insect associate is accompanied by gene loss and intensified selection.</title>
        <authorList>
            <person name="Ward C.M."/>
            <person name="Onetto C.A."/>
            <person name="Borneman A.R."/>
        </authorList>
    </citation>
    <scope>NUCLEOTIDE SEQUENCE [LARGE SCALE GENOMIC DNA]</scope>
    <source>
        <strain evidence="5">AWRI1</strain>
        <tissue evidence="5">Single Adult Female</tissue>
    </source>
</reference>
<dbReference type="Proteomes" id="UP001367676">
    <property type="component" value="Unassembled WGS sequence"/>
</dbReference>
<dbReference type="CDD" id="cd03784">
    <property type="entry name" value="GT1_Gtf-like"/>
    <property type="match status" value="2"/>
</dbReference>
<dbReference type="Gene3D" id="3.40.50.2000">
    <property type="entry name" value="Glycogen Phosphorylase B"/>
    <property type="match status" value="2"/>
</dbReference>
<dbReference type="InterPro" id="IPR002213">
    <property type="entry name" value="UDP_glucos_trans"/>
</dbReference>
<evidence type="ECO:0000256" key="1">
    <source>
        <dbReference type="ARBA" id="ARBA00009995"/>
    </source>
</evidence>
<accession>A0AAN9TBF1</accession>
<dbReference type="GO" id="GO:0008194">
    <property type="term" value="F:UDP-glycosyltransferase activity"/>
    <property type="evidence" value="ECO:0007669"/>
    <property type="project" value="InterPro"/>
</dbReference>
<name>A0AAN9TBF1_9HEMI</name>
<keyword evidence="4" id="KW-0812">Transmembrane</keyword>
<dbReference type="PANTHER" id="PTHR48043">
    <property type="entry name" value="EG:EG0003.4 PROTEIN-RELATED"/>
    <property type="match status" value="1"/>
</dbReference>
<dbReference type="InterPro" id="IPR050271">
    <property type="entry name" value="UDP-glycosyltransferase"/>
</dbReference>
<keyword evidence="2" id="KW-0328">Glycosyltransferase</keyword>
<proteinExistence type="inferred from homology"/>
<evidence type="ECO:0008006" key="7">
    <source>
        <dbReference type="Google" id="ProtNLM"/>
    </source>
</evidence>
<comment type="similarity">
    <text evidence="1">Belongs to the UDP-glycosyltransferase family.</text>
</comment>
<gene>
    <name evidence="5" type="ORF">V9T40_000655</name>
</gene>
<evidence type="ECO:0000256" key="4">
    <source>
        <dbReference type="SAM" id="Phobius"/>
    </source>
</evidence>
<feature type="transmembrane region" description="Helical" evidence="4">
    <location>
        <begin position="830"/>
        <end position="854"/>
    </location>
</feature>
<dbReference type="Pfam" id="PF00201">
    <property type="entry name" value="UDPGT"/>
    <property type="match status" value="2"/>
</dbReference>
<dbReference type="InterPro" id="IPR035595">
    <property type="entry name" value="UDP_glycos_trans_CS"/>
</dbReference>
<protein>
    <recommendedName>
        <fullName evidence="7">UDP-glycosyltransferase</fullName>
    </recommendedName>
</protein>
<keyword evidence="3" id="KW-0808">Transferase</keyword>
<organism evidence="5 6">
    <name type="scientific">Parthenolecanium corni</name>
    <dbReference type="NCBI Taxonomy" id="536013"/>
    <lineage>
        <taxon>Eukaryota</taxon>
        <taxon>Metazoa</taxon>
        <taxon>Ecdysozoa</taxon>
        <taxon>Arthropoda</taxon>
        <taxon>Hexapoda</taxon>
        <taxon>Insecta</taxon>
        <taxon>Pterygota</taxon>
        <taxon>Neoptera</taxon>
        <taxon>Paraneoptera</taxon>
        <taxon>Hemiptera</taxon>
        <taxon>Sternorrhyncha</taxon>
        <taxon>Coccoidea</taxon>
        <taxon>Coccidae</taxon>
        <taxon>Parthenolecanium</taxon>
    </lineage>
</organism>
<dbReference type="PROSITE" id="PS00375">
    <property type="entry name" value="UDPGT"/>
    <property type="match status" value="2"/>
</dbReference>
<evidence type="ECO:0000313" key="6">
    <source>
        <dbReference type="Proteomes" id="UP001367676"/>
    </source>
</evidence>